<feature type="active site" evidence="9">
    <location>
        <position position="11"/>
    </location>
</feature>
<dbReference type="NCBIfam" id="NF011202">
    <property type="entry name" value="PRK14608.1"/>
    <property type="match status" value="1"/>
</dbReference>
<comment type="function">
    <text evidence="9">Catalyzes the phosphorylation of the position 2 hydroxy group of 4-diphosphocytidyl-2C-methyl-D-erythritol.</text>
</comment>
<protein>
    <recommendedName>
        <fullName evidence="3 9">4-diphosphocytidyl-2-C-methyl-D-erythritol kinase</fullName>
        <shortName evidence="9">CMK</shortName>
        <ecNumber evidence="2 9">2.7.1.148</ecNumber>
    </recommendedName>
    <alternativeName>
        <fullName evidence="8 9">4-(cytidine-5'-diphospho)-2-C-methyl-D-erythritol kinase</fullName>
    </alternativeName>
</protein>
<feature type="domain" description="GHMP kinase N-terminal" evidence="10">
    <location>
        <begin position="67"/>
        <end position="145"/>
    </location>
</feature>
<evidence type="ECO:0000313" key="12">
    <source>
        <dbReference type="EMBL" id="MCU6763107.1"/>
    </source>
</evidence>
<evidence type="ECO:0000256" key="8">
    <source>
        <dbReference type="ARBA" id="ARBA00032554"/>
    </source>
</evidence>
<dbReference type="GO" id="GO:0050515">
    <property type="term" value="F:4-(cytidine 5'-diphospho)-2-C-methyl-D-erythritol kinase activity"/>
    <property type="evidence" value="ECO:0007669"/>
    <property type="project" value="UniProtKB-EC"/>
</dbReference>
<feature type="domain" description="GHMP kinase C-terminal" evidence="11">
    <location>
        <begin position="200"/>
        <end position="274"/>
    </location>
</feature>
<dbReference type="PIRSF" id="PIRSF010376">
    <property type="entry name" value="IspE"/>
    <property type="match status" value="1"/>
</dbReference>
<dbReference type="Pfam" id="PF00288">
    <property type="entry name" value="GHMP_kinases_N"/>
    <property type="match status" value="1"/>
</dbReference>
<gene>
    <name evidence="9 12" type="primary">ispE</name>
    <name evidence="12" type="ORF">OCV88_12340</name>
</gene>
<dbReference type="PANTHER" id="PTHR43527:SF2">
    <property type="entry name" value="4-DIPHOSPHOCYTIDYL-2-C-METHYL-D-ERYTHRITOL KINASE, CHLOROPLASTIC"/>
    <property type="match status" value="1"/>
</dbReference>
<dbReference type="EMBL" id="JAOQJQ010000005">
    <property type="protein sequence ID" value="MCU6763107.1"/>
    <property type="molecule type" value="Genomic_DNA"/>
</dbReference>
<organism evidence="12 13">
    <name type="scientific">Brotonthovivens ammoniilytica</name>
    <dbReference type="NCBI Taxonomy" id="2981725"/>
    <lineage>
        <taxon>Bacteria</taxon>
        <taxon>Bacillati</taxon>
        <taxon>Bacillota</taxon>
        <taxon>Clostridia</taxon>
        <taxon>Lachnospirales</taxon>
        <taxon>Lachnospiraceae</taxon>
        <taxon>Brotonthovivens</taxon>
    </lineage>
</organism>
<keyword evidence="9" id="KW-0414">Isoprene biosynthesis</keyword>
<dbReference type="InterPro" id="IPR014721">
    <property type="entry name" value="Ribsml_uS5_D2-typ_fold_subgr"/>
</dbReference>
<proteinExistence type="inferred from homology"/>
<keyword evidence="4 9" id="KW-0808">Transferase</keyword>
<dbReference type="PRINTS" id="PR00958">
    <property type="entry name" value="HOMSERKINASE"/>
</dbReference>
<evidence type="ECO:0000256" key="2">
    <source>
        <dbReference type="ARBA" id="ARBA00012052"/>
    </source>
</evidence>
<evidence type="ECO:0000256" key="6">
    <source>
        <dbReference type="ARBA" id="ARBA00022777"/>
    </source>
</evidence>
<dbReference type="Proteomes" id="UP001652442">
    <property type="component" value="Unassembled WGS sequence"/>
</dbReference>
<dbReference type="Gene3D" id="3.30.230.10">
    <property type="match status" value="1"/>
</dbReference>
<keyword evidence="6 9" id="KW-0418">Kinase</keyword>
<sequence>MDDISLKALAKINLGLDVTGKREDGYHEVRMIMQTIHLYDRVEIKKTKSPAIRVETNLYYLPVNEDNLVYRAAKLMKDEFKIKEGVRIVLQKFIPVAAGLAGGSSDAAAVLVGMNRIFQLGLKQDRLMEIGLKLGADVPFCIMRGTALAEGIGEVLSPLPPMPKCPVLIAKPGVSVSTKFVYENLRINEYTKHPDIDKIAEAIKKKNLKDVASGMGNILETVTIPKYPVIDEIKSMMIENGALNAMMSGSGPTVFGLFQGEKDVRRAYDALKQSGLTRNLYTSDIHNNRR</sequence>
<evidence type="ECO:0000256" key="1">
    <source>
        <dbReference type="ARBA" id="ARBA00009684"/>
    </source>
</evidence>
<dbReference type="HAMAP" id="MF_00061">
    <property type="entry name" value="IspE"/>
    <property type="match status" value="1"/>
</dbReference>
<dbReference type="InterPro" id="IPR013750">
    <property type="entry name" value="GHMP_kinase_C_dom"/>
</dbReference>
<evidence type="ECO:0000256" key="4">
    <source>
        <dbReference type="ARBA" id="ARBA00022679"/>
    </source>
</evidence>
<accession>A0ABT2TLZ7</accession>
<evidence type="ECO:0000259" key="11">
    <source>
        <dbReference type="Pfam" id="PF08544"/>
    </source>
</evidence>
<dbReference type="InterPro" id="IPR036554">
    <property type="entry name" value="GHMP_kinase_C_sf"/>
</dbReference>
<keyword evidence="13" id="KW-1185">Reference proteome</keyword>
<dbReference type="Pfam" id="PF08544">
    <property type="entry name" value="GHMP_kinases_C"/>
    <property type="match status" value="1"/>
</dbReference>
<keyword evidence="5 9" id="KW-0547">Nucleotide-binding</keyword>
<dbReference type="InterPro" id="IPR006204">
    <property type="entry name" value="GHMP_kinase_N_dom"/>
</dbReference>
<comment type="caution">
    <text evidence="12">The sequence shown here is derived from an EMBL/GenBank/DDBJ whole genome shotgun (WGS) entry which is preliminary data.</text>
</comment>
<dbReference type="InterPro" id="IPR020568">
    <property type="entry name" value="Ribosomal_Su5_D2-typ_SF"/>
</dbReference>
<keyword evidence="7 9" id="KW-0067">ATP-binding</keyword>
<dbReference type="NCBIfam" id="TIGR00154">
    <property type="entry name" value="ispE"/>
    <property type="match status" value="1"/>
</dbReference>
<evidence type="ECO:0000256" key="9">
    <source>
        <dbReference type="HAMAP-Rule" id="MF_00061"/>
    </source>
</evidence>
<comment type="similarity">
    <text evidence="1 9">Belongs to the GHMP kinase family. IspE subfamily.</text>
</comment>
<dbReference type="InterPro" id="IPR004424">
    <property type="entry name" value="IspE"/>
</dbReference>
<dbReference type="RefSeq" id="WP_158425750.1">
    <property type="nucleotide sequence ID" value="NZ_JAOQJQ010000005.1"/>
</dbReference>
<evidence type="ECO:0000313" key="13">
    <source>
        <dbReference type="Proteomes" id="UP001652442"/>
    </source>
</evidence>
<dbReference type="SUPFAM" id="SSF54211">
    <property type="entry name" value="Ribosomal protein S5 domain 2-like"/>
    <property type="match status" value="1"/>
</dbReference>
<evidence type="ECO:0000256" key="3">
    <source>
        <dbReference type="ARBA" id="ARBA00017473"/>
    </source>
</evidence>
<evidence type="ECO:0000256" key="5">
    <source>
        <dbReference type="ARBA" id="ARBA00022741"/>
    </source>
</evidence>
<reference evidence="12 13" key="1">
    <citation type="journal article" date="2021" name="ISME Commun">
        <title>Automated analysis of genomic sequences facilitates high-throughput and comprehensive description of bacteria.</title>
        <authorList>
            <person name="Hitch T.C.A."/>
        </authorList>
    </citation>
    <scope>NUCLEOTIDE SEQUENCE [LARGE SCALE GENOMIC DNA]</scope>
    <source>
        <strain evidence="12 13">Sanger_109</strain>
    </source>
</reference>
<evidence type="ECO:0000256" key="7">
    <source>
        <dbReference type="ARBA" id="ARBA00022840"/>
    </source>
</evidence>
<feature type="active site" evidence="9">
    <location>
        <position position="137"/>
    </location>
</feature>
<dbReference type="SUPFAM" id="SSF55060">
    <property type="entry name" value="GHMP Kinase, C-terminal domain"/>
    <property type="match status" value="1"/>
</dbReference>
<dbReference type="Gene3D" id="3.30.70.890">
    <property type="entry name" value="GHMP kinase, C-terminal domain"/>
    <property type="match status" value="1"/>
</dbReference>
<comment type="catalytic activity">
    <reaction evidence="9">
        <text>4-CDP-2-C-methyl-D-erythritol + ATP = 4-CDP-2-C-methyl-D-erythritol 2-phosphate + ADP + H(+)</text>
        <dbReference type="Rhea" id="RHEA:18437"/>
        <dbReference type="ChEBI" id="CHEBI:15378"/>
        <dbReference type="ChEBI" id="CHEBI:30616"/>
        <dbReference type="ChEBI" id="CHEBI:57823"/>
        <dbReference type="ChEBI" id="CHEBI:57919"/>
        <dbReference type="ChEBI" id="CHEBI:456216"/>
        <dbReference type="EC" id="2.7.1.148"/>
    </reaction>
</comment>
<dbReference type="EC" id="2.7.1.148" evidence="2 9"/>
<feature type="binding site" evidence="9">
    <location>
        <begin position="95"/>
        <end position="105"/>
    </location>
    <ligand>
        <name>ATP</name>
        <dbReference type="ChEBI" id="CHEBI:30616"/>
    </ligand>
</feature>
<dbReference type="PANTHER" id="PTHR43527">
    <property type="entry name" value="4-DIPHOSPHOCYTIDYL-2-C-METHYL-D-ERYTHRITOL KINASE, CHLOROPLASTIC"/>
    <property type="match status" value="1"/>
</dbReference>
<evidence type="ECO:0000259" key="10">
    <source>
        <dbReference type="Pfam" id="PF00288"/>
    </source>
</evidence>
<name>A0ABT2TLZ7_9FIRM</name>
<comment type="pathway">
    <text evidence="9">Isoprenoid biosynthesis; isopentenyl diphosphate biosynthesis via DXP pathway; isopentenyl diphosphate from 1-deoxy-D-xylulose 5-phosphate: step 3/6.</text>
</comment>